<dbReference type="EMBL" id="GECZ01013532">
    <property type="protein sequence ID" value="JAS56237.1"/>
    <property type="molecule type" value="Transcribed_RNA"/>
</dbReference>
<proteinExistence type="predicted"/>
<dbReference type="AlphaFoldDB" id="A0A1B6G1B5"/>
<dbReference type="Gene3D" id="2.20.25.240">
    <property type="match status" value="1"/>
</dbReference>
<sequence>MEPVISDRGMLHIYDGHLYTTTRIHNSATVYSRCRIPSCNSRATFIVDKPNEVHVTIPHNHEADEVEVEILRFKAELKRRAVVDSRSPRELFDDVSQQYL</sequence>
<name>A0A1B6G1B5_9HEMI</name>
<reference evidence="1" key="1">
    <citation type="submission" date="2015-11" db="EMBL/GenBank/DDBJ databases">
        <title>De novo transcriptome assembly of four potential Pierce s Disease insect vectors from Arizona vineyards.</title>
        <authorList>
            <person name="Tassone E.E."/>
        </authorList>
    </citation>
    <scope>NUCLEOTIDE SEQUENCE</scope>
</reference>
<protein>
    <recommendedName>
        <fullName evidence="2">FLYWCH-type domain-containing protein</fullName>
    </recommendedName>
</protein>
<organism evidence="1">
    <name type="scientific">Cuerna arida</name>
    <dbReference type="NCBI Taxonomy" id="1464854"/>
    <lineage>
        <taxon>Eukaryota</taxon>
        <taxon>Metazoa</taxon>
        <taxon>Ecdysozoa</taxon>
        <taxon>Arthropoda</taxon>
        <taxon>Hexapoda</taxon>
        <taxon>Insecta</taxon>
        <taxon>Pterygota</taxon>
        <taxon>Neoptera</taxon>
        <taxon>Paraneoptera</taxon>
        <taxon>Hemiptera</taxon>
        <taxon>Auchenorrhyncha</taxon>
        <taxon>Membracoidea</taxon>
        <taxon>Cicadellidae</taxon>
        <taxon>Cicadellinae</taxon>
        <taxon>Proconiini</taxon>
        <taxon>Cuerna</taxon>
    </lineage>
</organism>
<accession>A0A1B6G1B5</accession>
<evidence type="ECO:0008006" key="2">
    <source>
        <dbReference type="Google" id="ProtNLM"/>
    </source>
</evidence>
<evidence type="ECO:0000313" key="1">
    <source>
        <dbReference type="EMBL" id="JAS56237.1"/>
    </source>
</evidence>
<gene>
    <name evidence="1" type="ORF">g.46577</name>
</gene>